<organism evidence="2">
    <name type="scientific">uncultured Caudovirales phage</name>
    <dbReference type="NCBI Taxonomy" id="2100421"/>
    <lineage>
        <taxon>Viruses</taxon>
        <taxon>Duplodnaviria</taxon>
        <taxon>Heunggongvirae</taxon>
        <taxon>Uroviricota</taxon>
        <taxon>Caudoviricetes</taxon>
        <taxon>Peduoviridae</taxon>
        <taxon>Maltschvirus</taxon>
        <taxon>Maltschvirus maltsch</taxon>
    </lineage>
</organism>
<evidence type="ECO:0000313" key="2">
    <source>
        <dbReference type="EMBL" id="CAB4193473.1"/>
    </source>
</evidence>
<evidence type="ECO:0000313" key="1">
    <source>
        <dbReference type="EMBL" id="CAB4175136.1"/>
    </source>
</evidence>
<reference evidence="2" key="1">
    <citation type="submission" date="2020-05" db="EMBL/GenBank/DDBJ databases">
        <authorList>
            <person name="Chiriac C."/>
            <person name="Salcher M."/>
            <person name="Ghai R."/>
            <person name="Kavagutti S V."/>
        </authorList>
    </citation>
    <scope>NUCLEOTIDE SEQUENCE</scope>
</reference>
<sequence length="61" mass="7239">MWYEINVSKDGKHYFATHERSISTIDKATEIRDRLRLAMPEDEGFMYTITQWQTSGVQLEN</sequence>
<gene>
    <name evidence="2" type="ORF">UFOVP1247_82</name>
    <name evidence="1" type="ORF">UFOVP970_122</name>
</gene>
<accession>A0A6J5R903</accession>
<proteinExistence type="predicted"/>
<protein>
    <submittedName>
        <fullName evidence="2">Uncharacterized protein</fullName>
    </submittedName>
</protein>
<dbReference type="EMBL" id="LR796916">
    <property type="protein sequence ID" value="CAB4175136.1"/>
    <property type="molecule type" value="Genomic_DNA"/>
</dbReference>
<dbReference type="EMBL" id="LR797195">
    <property type="protein sequence ID" value="CAB4193473.1"/>
    <property type="molecule type" value="Genomic_DNA"/>
</dbReference>
<name>A0A6J5R903_9CAUD</name>